<evidence type="ECO:0000313" key="2">
    <source>
        <dbReference type="EMBL" id="THU53874.1"/>
    </source>
</evidence>
<gene>
    <name evidence="2" type="ORF">C4D60_Mb10t18990</name>
</gene>
<evidence type="ECO:0000256" key="1">
    <source>
        <dbReference type="SAM" id="SignalP"/>
    </source>
</evidence>
<protein>
    <submittedName>
        <fullName evidence="2">Uncharacterized protein</fullName>
    </submittedName>
</protein>
<proteinExistence type="predicted"/>
<keyword evidence="1" id="KW-0732">Signal</keyword>
<feature type="chain" id="PRO_5020322517" evidence="1">
    <location>
        <begin position="27"/>
        <end position="145"/>
    </location>
</feature>
<reference evidence="2 3" key="1">
    <citation type="journal article" date="2019" name="Nat. Plants">
        <title>Genome sequencing of Musa balbisiana reveals subgenome evolution and function divergence in polyploid bananas.</title>
        <authorList>
            <person name="Yao X."/>
        </authorList>
    </citation>
    <scope>NUCLEOTIDE SEQUENCE [LARGE SCALE GENOMIC DNA]</scope>
    <source>
        <strain evidence="3">cv. DH-PKW</strain>
        <tissue evidence="2">Leaves</tissue>
    </source>
</reference>
<dbReference type="EMBL" id="PYDT01000008">
    <property type="protein sequence ID" value="THU53874.1"/>
    <property type="molecule type" value="Genomic_DNA"/>
</dbReference>
<keyword evidence="3" id="KW-1185">Reference proteome</keyword>
<evidence type="ECO:0000313" key="3">
    <source>
        <dbReference type="Proteomes" id="UP000317650"/>
    </source>
</evidence>
<feature type="signal peptide" evidence="1">
    <location>
        <begin position="1"/>
        <end position="26"/>
    </location>
</feature>
<dbReference type="Proteomes" id="UP000317650">
    <property type="component" value="Chromosome 10"/>
</dbReference>
<comment type="caution">
    <text evidence="2">The sequence shown here is derived from an EMBL/GenBank/DDBJ whole genome shotgun (WGS) entry which is preliminary data.</text>
</comment>
<organism evidence="2 3">
    <name type="scientific">Musa balbisiana</name>
    <name type="common">Banana</name>
    <dbReference type="NCBI Taxonomy" id="52838"/>
    <lineage>
        <taxon>Eukaryota</taxon>
        <taxon>Viridiplantae</taxon>
        <taxon>Streptophyta</taxon>
        <taxon>Embryophyta</taxon>
        <taxon>Tracheophyta</taxon>
        <taxon>Spermatophyta</taxon>
        <taxon>Magnoliopsida</taxon>
        <taxon>Liliopsida</taxon>
        <taxon>Zingiberales</taxon>
        <taxon>Musaceae</taxon>
        <taxon>Musa</taxon>
    </lineage>
</organism>
<sequence length="145" mass="15572">MTLDSTRIQFLLRIRVLAVLCTSTRTGPSVSSPISGSAVIDLFWGKRLRDVTDGAGRNREAATALSRGIRSGLKLLSHAEAARSGKFLSLSPIESKLGLGALLSVLNPDVGFLLGHKSIYFMAVTRGFHATILKRMGGHGHDEPF</sequence>
<name>A0A4S8IZL8_MUSBA</name>
<dbReference type="AlphaFoldDB" id="A0A4S8IZL8"/>
<accession>A0A4S8IZL8</accession>